<dbReference type="EMBL" id="JAWNGA010000001">
    <property type="protein sequence ID" value="MDY5132364.1"/>
    <property type="molecule type" value="Genomic_DNA"/>
</dbReference>
<keyword evidence="4 7" id="KW-1133">Transmembrane helix</keyword>
<feature type="transmembrane region" description="Helical" evidence="7">
    <location>
        <begin position="31"/>
        <end position="51"/>
    </location>
</feature>
<dbReference type="RefSeq" id="WP_102165645.1">
    <property type="nucleotide sequence ID" value="NZ_CAMYCL010000023.1"/>
</dbReference>
<dbReference type="AlphaFoldDB" id="A0AAW9HVV7"/>
<dbReference type="Gene3D" id="1.20.1080.10">
    <property type="entry name" value="Glycerol uptake facilitator protein"/>
    <property type="match status" value="1"/>
</dbReference>
<keyword evidence="2" id="KW-1003">Cell membrane</keyword>
<feature type="transmembrane region" description="Helical" evidence="7">
    <location>
        <begin position="161"/>
        <end position="178"/>
    </location>
</feature>
<organism evidence="9 11">
    <name type="scientific">Actinotignum urinale</name>
    <dbReference type="NCBI Taxonomy" id="190146"/>
    <lineage>
        <taxon>Bacteria</taxon>
        <taxon>Bacillati</taxon>
        <taxon>Actinomycetota</taxon>
        <taxon>Actinomycetes</taxon>
        <taxon>Actinomycetales</taxon>
        <taxon>Actinomycetaceae</taxon>
        <taxon>Actinotignum</taxon>
    </lineage>
</organism>
<evidence type="ECO:0000256" key="6">
    <source>
        <dbReference type="ARBA" id="ARBA00035914"/>
    </source>
</evidence>
<name>A0AAW9HVV7_9ACTO</name>
<dbReference type="Pfam" id="PF01226">
    <property type="entry name" value="Form_Nir_trans"/>
    <property type="match status" value="1"/>
</dbReference>
<evidence type="ECO:0000256" key="7">
    <source>
        <dbReference type="SAM" id="Phobius"/>
    </source>
</evidence>
<proteinExistence type="predicted"/>
<evidence type="ECO:0000313" key="9">
    <source>
        <dbReference type="EMBL" id="MDY5154994.1"/>
    </source>
</evidence>
<keyword evidence="3 7" id="KW-0812">Transmembrane</keyword>
<keyword evidence="2" id="KW-0997">Cell inner membrane</keyword>
<gene>
    <name evidence="9" type="ORF">R6G80_04550</name>
    <name evidence="8" type="ORF">R6G86_01220</name>
</gene>
<dbReference type="PANTHER" id="PTHR30520">
    <property type="entry name" value="FORMATE TRANSPORTER-RELATED"/>
    <property type="match status" value="1"/>
</dbReference>
<dbReference type="EMBL" id="JAWNGC010000004">
    <property type="protein sequence ID" value="MDY5154994.1"/>
    <property type="molecule type" value="Genomic_DNA"/>
</dbReference>
<dbReference type="GO" id="GO:0005886">
    <property type="term" value="C:plasma membrane"/>
    <property type="evidence" value="ECO:0007669"/>
    <property type="project" value="UniProtKB-SubCell"/>
</dbReference>
<feature type="transmembrane region" description="Helical" evidence="7">
    <location>
        <begin position="255"/>
        <end position="278"/>
    </location>
</feature>
<keyword evidence="5 7" id="KW-0472">Membrane</keyword>
<dbReference type="GO" id="GO:0015499">
    <property type="term" value="F:formate transmembrane transporter activity"/>
    <property type="evidence" value="ECO:0007669"/>
    <property type="project" value="TreeGrafter"/>
</dbReference>
<reference evidence="9 10" key="1">
    <citation type="submission" date="2023-10" db="EMBL/GenBank/DDBJ databases">
        <title>Whole Genome based description of the genera Actinobaculum and Actinotignum reveals a complex phylogenetic relationship within the species included in the genus Actinotignum.</title>
        <authorList>
            <person name="Jensen C.S."/>
            <person name="Dargis R."/>
            <person name="Kemp M."/>
            <person name="Christensen J.J."/>
        </authorList>
    </citation>
    <scope>NUCLEOTIDE SEQUENCE</scope>
    <source>
        <strain evidence="9">SLA_B511</strain>
        <strain evidence="8 10">SLA_B974</strain>
    </source>
</reference>
<protein>
    <submittedName>
        <fullName evidence="9">Formate/nitrite transporter family protein</fullName>
    </submittedName>
</protein>
<evidence type="ECO:0000256" key="3">
    <source>
        <dbReference type="ARBA" id="ARBA00022692"/>
    </source>
</evidence>
<feature type="transmembrane region" description="Helical" evidence="7">
    <location>
        <begin position="109"/>
        <end position="131"/>
    </location>
</feature>
<dbReference type="InterPro" id="IPR023271">
    <property type="entry name" value="Aquaporin-like"/>
</dbReference>
<evidence type="ECO:0000256" key="1">
    <source>
        <dbReference type="ARBA" id="ARBA00004429"/>
    </source>
</evidence>
<accession>A0AAW9HVV7</accession>
<dbReference type="PANTHER" id="PTHR30520:SF10">
    <property type="entry name" value="FORMATE CHANNEL FOCA-RELATED"/>
    <property type="match status" value="1"/>
</dbReference>
<dbReference type="Proteomes" id="UP001275049">
    <property type="component" value="Unassembled WGS sequence"/>
</dbReference>
<feature type="transmembrane region" description="Helical" evidence="7">
    <location>
        <begin position="190"/>
        <end position="212"/>
    </location>
</feature>
<evidence type="ECO:0000256" key="4">
    <source>
        <dbReference type="ARBA" id="ARBA00022989"/>
    </source>
</evidence>
<evidence type="ECO:0000256" key="2">
    <source>
        <dbReference type="ARBA" id="ARBA00022519"/>
    </source>
</evidence>
<evidence type="ECO:0000313" key="8">
    <source>
        <dbReference type="EMBL" id="MDY5132364.1"/>
    </source>
</evidence>
<feature type="transmembrane region" description="Helical" evidence="7">
    <location>
        <begin position="71"/>
        <end position="97"/>
    </location>
</feature>
<comment type="catalytic activity">
    <reaction evidence="6">
        <text>formate(in) = formate(out)</text>
        <dbReference type="Rhea" id="RHEA:29679"/>
        <dbReference type="ChEBI" id="CHEBI:15740"/>
    </reaction>
</comment>
<comment type="caution">
    <text evidence="9">The sequence shown here is derived from an EMBL/GenBank/DDBJ whole genome shotgun (WGS) entry which is preliminary data.</text>
</comment>
<sequence length="292" mass="31187">MSAIIPSAHDLAVENANAAYAKTQKTPFRQFLLAIGGGLAIAIGFTFYVTSQQGALALPAGPMKVLGGVCFSTGIILVVVLGLDLFTSTTMTVLPLYEKKIRLPLFLRHWTLSATGNLVGALGLAVALFFAHQHMSSSGSWGEVALRTAATKASHGPLETLILAILANIAVCAAVWMAQSGRSTVDKIFACVFPISFFVASSFEHSIANMFLLPMGLLTKYYGGAEFWNSQAVLESGKTFADYAAFTPMAAVQNILIVLIGNIIGGGFMLATFFYFTYLKNDVKKVKKVHGE</sequence>
<evidence type="ECO:0000313" key="11">
    <source>
        <dbReference type="Proteomes" id="UP001281731"/>
    </source>
</evidence>
<evidence type="ECO:0000256" key="5">
    <source>
        <dbReference type="ARBA" id="ARBA00023136"/>
    </source>
</evidence>
<keyword evidence="10" id="KW-1185">Reference proteome</keyword>
<evidence type="ECO:0000313" key="10">
    <source>
        <dbReference type="Proteomes" id="UP001275049"/>
    </source>
</evidence>
<comment type="subcellular location">
    <subcellularLocation>
        <location evidence="1">Cell inner membrane</location>
        <topology evidence="1">Multi-pass membrane protein</topology>
    </subcellularLocation>
</comment>
<dbReference type="InterPro" id="IPR000292">
    <property type="entry name" value="For/NO2_transpt"/>
</dbReference>
<dbReference type="Proteomes" id="UP001281731">
    <property type="component" value="Unassembled WGS sequence"/>
</dbReference>